<dbReference type="SUPFAM" id="SSF48013">
    <property type="entry name" value="NusB-like"/>
    <property type="match status" value="1"/>
</dbReference>
<dbReference type="InterPro" id="IPR011605">
    <property type="entry name" value="NusB_fam"/>
</dbReference>
<dbReference type="InterPro" id="IPR006027">
    <property type="entry name" value="NusB_RsmB_TIM44"/>
</dbReference>
<evidence type="ECO:0000256" key="4">
    <source>
        <dbReference type="ARBA" id="ARBA00023015"/>
    </source>
</evidence>
<evidence type="ECO:0000259" key="7">
    <source>
        <dbReference type="Pfam" id="PF01029"/>
    </source>
</evidence>
<dbReference type="NCBIfam" id="TIGR01951">
    <property type="entry name" value="nusB"/>
    <property type="match status" value="1"/>
</dbReference>
<dbReference type="GO" id="GO:0006353">
    <property type="term" value="P:DNA-templated transcription termination"/>
    <property type="evidence" value="ECO:0007669"/>
    <property type="project" value="UniProtKB-UniRule"/>
</dbReference>
<dbReference type="Pfam" id="PF01029">
    <property type="entry name" value="NusB"/>
    <property type="match status" value="1"/>
</dbReference>
<dbReference type="InterPro" id="IPR035926">
    <property type="entry name" value="NusB-like_sf"/>
</dbReference>
<organism evidence="8 9">
    <name type="scientific">candidate division WOR-1 bacterium RIFOXYC2_FULL_46_14</name>
    <dbReference type="NCBI Taxonomy" id="1802587"/>
    <lineage>
        <taxon>Bacteria</taxon>
        <taxon>Bacillati</taxon>
        <taxon>Saganbacteria</taxon>
    </lineage>
</organism>
<dbReference type="PANTHER" id="PTHR11078:SF3">
    <property type="entry name" value="ANTITERMINATION NUSB DOMAIN-CONTAINING PROTEIN"/>
    <property type="match status" value="1"/>
</dbReference>
<sequence length="132" mass="14761">MGKRATSRRLAMQAVFQAEQGGFPINEALSGLFDNDKFLSETKDFARRLARKAHSERERLDAVIKSFLKDWSLERLSGVDLSILRIAILELEMGETPQNVVVNEALGLAEKYSSVESIKFINGILGAYLKKS</sequence>
<keyword evidence="4 6" id="KW-0805">Transcription regulation</keyword>
<keyword evidence="3 6" id="KW-0694">RNA-binding</keyword>
<protein>
    <recommendedName>
        <fullName evidence="6">Transcription antitermination protein NusB</fullName>
    </recommendedName>
    <alternativeName>
        <fullName evidence="6">Antitermination factor NusB</fullName>
    </alternativeName>
</protein>
<dbReference type="HAMAP" id="MF_00073">
    <property type="entry name" value="NusB"/>
    <property type="match status" value="1"/>
</dbReference>
<name>A0A1F4U7B3_UNCSA</name>
<evidence type="ECO:0000256" key="6">
    <source>
        <dbReference type="HAMAP-Rule" id="MF_00073"/>
    </source>
</evidence>
<evidence type="ECO:0000256" key="1">
    <source>
        <dbReference type="ARBA" id="ARBA00005952"/>
    </source>
</evidence>
<reference evidence="8 9" key="1">
    <citation type="journal article" date="2016" name="Nat. Commun.">
        <title>Thousands of microbial genomes shed light on interconnected biogeochemical processes in an aquifer system.</title>
        <authorList>
            <person name="Anantharaman K."/>
            <person name="Brown C.T."/>
            <person name="Hug L.A."/>
            <person name="Sharon I."/>
            <person name="Castelle C.J."/>
            <person name="Probst A.J."/>
            <person name="Thomas B.C."/>
            <person name="Singh A."/>
            <person name="Wilkins M.J."/>
            <person name="Karaoz U."/>
            <person name="Brodie E.L."/>
            <person name="Williams K.H."/>
            <person name="Hubbard S.S."/>
            <person name="Banfield J.F."/>
        </authorList>
    </citation>
    <scope>NUCLEOTIDE SEQUENCE [LARGE SCALE GENOMIC DNA]</scope>
</reference>
<dbReference type="AlphaFoldDB" id="A0A1F4U7B3"/>
<dbReference type="PANTHER" id="PTHR11078">
    <property type="entry name" value="N UTILIZATION SUBSTANCE PROTEIN B-RELATED"/>
    <property type="match status" value="1"/>
</dbReference>
<evidence type="ECO:0000313" key="8">
    <source>
        <dbReference type="EMBL" id="OGC40769.1"/>
    </source>
</evidence>
<comment type="function">
    <text evidence="6">Involved in transcription antitermination. Required for transcription of ribosomal RNA (rRNA) genes. Binds specifically to the boxA antiterminator sequence of the ribosomal RNA (rrn) operons.</text>
</comment>
<evidence type="ECO:0000256" key="3">
    <source>
        <dbReference type="ARBA" id="ARBA00022884"/>
    </source>
</evidence>
<keyword evidence="5 6" id="KW-0804">Transcription</keyword>
<comment type="caution">
    <text evidence="8">The sequence shown here is derived from an EMBL/GenBank/DDBJ whole genome shotgun (WGS) entry which is preliminary data.</text>
</comment>
<evidence type="ECO:0000256" key="5">
    <source>
        <dbReference type="ARBA" id="ARBA00023163"/>
    </source>
</evidence>
<dbReference type="GO" id="GO:0031564">
    <property type="term" value="P:transcription antitermination"/>
    <property type="evidence" value="ECO:0007669"/>
    <property type="project" value="UniProtKB-KW"/>
</dbReference>
<evidence type="ECO:0000256" key="2">
    <source>
        <dbReference type="ARBA" id="ARBA00022814"/>
    </source>
</evidence>
<keyword evidence="2 6" id="KW-0889">Transcription antitermination</keyword>
<evidence type="ECO:0000313" key="9">
    <source>
        <dbReference type="Proteomes" id="UP000179242"/>
    </source>
</evidence>
<dbReference type="EMBL" id="MEUJ01000002">
    <property type="protein sequence ID" value="OGC40769.1"/>
    <property type="molecule type" value="Genomic_DNA"/>
</dbReference>
<dbReference type="Gene3D" id="1.10.940.10">
    <property type="entry name" value="NusB-like"/>
    <property type="match status" value="1"/>
</dbReference>
<gene>
    <name evidence="6" type="primary">nusB</name>
    <name evidence="8" type="ORF">A2438_00520</name>
</gene>
<accession>A0A1F4U7B3</accession>
<dbReference type="Proteomes" id="UP000179242">
    <property type="component" value="Unassembled WGS sequence"/>
</dbReference>
<proteinExistence type="inferred from homology"/>
<dbReference type="GO" id="GO:0005829">
    <property type="term" value="C:cytosol"/>
    <property type="evidence" value="ECO:0007669"/>
    <property type="project" value="TreeGrafter"/>
</dbReference>
<feature type="domain" description="NusB/RsmB/TIM44" evidence="7">
    <location>
        <begin position="6"/>
        <end position="129"/>
    </location>
</feature>
<dbReference type="GO" id="GO:0003723">
    <property type="term" value="F:RNA binding"/>
    <property type="evidence" value="ECO:0007669"/>
    <property type="project" value="UniProtKB-UniRule"/>
</dbReference>
<comment type="similarity">
    <text evidence="1 6">Belongs to the NusB family.</text>
</comment>